<dbReference type="InterPro" id="IPR015421">
    <property type="entry name" value="PyrdxlP-dep_Trfase_major"/>
</dbReference>
<keyword evidence="5" id="KW-0805">Transcription regulation</keyword>
<dbReference type="SUPFAM" id="SSF46785">
    <property type="entry name" value="Winged helix' DNA-binding domain"/>
    <property type="match status" value="1"/>
</dbReference>
<keyword evidence="4" id="KW-0663">Pyridoxal phosphate</keyword>
<dbReference type="GO" id="GO:0008483">
    <property type="term" value="F:transaminase activity"/>
    <property type="evidence" value="ECO:0007669"/>
    <property type="project" value="UniProtKB-KW"/>
</dbReference>
<dbReference type="OrthoDB" id="9801546at2"/>
<keyword evidence="6" id="KW-0238">DNA-binding</keyword>
<dbReference type="InterPro" id="IPR036388">
    <property type="entry name" value="WH-like_DNA-bd_sf"/>
</dbReference>
<keyword evidence="10" id="KW-1185">Reference proteome</keyword>
<dbReference type="Pfam" id="PF00392">
    <property type="entry name" value="GntR"/>
    <property type="match status" value="1"/>
</dbReference>
<comment type="similarity">
    <text evidence="2">In the C-terminal section; belongs to the class-I pyridoxal-phosphate-dependent aminotransferase family.</text>
</comment>
<keyword evidence="3" id="KW-0032">Aminotransferase</keyword>
<comment type="caution">
    <text evidence="9">The sequence shown here is derived from an EMBL/GenBank/DDBJ whole genome shotgun (WGS) entry which is preliminary data.</text>
</comment>
<dbReference type="PROSITE" id="PS50949">
    <property type="entry name" value="HTH_GNTR"/>
    <property type="match status" value="1"/>
</dbReference>
<dbReference type="CDD" id="cd07377">
    <property type="entry name" value="WHTH_GntR"/>
    <property type="match status" value="1"/>
</dbReference>
<dbReference type="InterPro" id="IPR051446">
    <property type="entry name" value="HTH_trans_reg/aminotransferase"/>
</dbReference>
<keyword evidence="7" id="KW-0804">Transcription</keyword>
<dbReference type="Gene3D" id="1.10.10.10">
    <property type="entry name" value="Winged helix-like DNA-binding domain superfamily/Winged helix DNA-binding domain"/>
    <property type="match status" value="1"/>
</dbReference>
<evidence type="ECO:0000313" key="10">
    <source>
        <dbReference type="Proteomes" id="UP000448867"/>
    </source>
</evidence>
<evidence type="ECO:0000313" key="9">
    <source>
        <dbReference type="EMBL" id="MRX71949.1"/>
    </source>
</evidence>
<keyword evidence="3" id="KW-0808">Transferase</keyword>
<organism evidence="9 10">
    <name type="scientific">Metabacillus lacus</name>
    <dbReference type="NCBI Taxonomy" id="1983721"/>
    <lineage>
        <taxon>Bacteria</taxon>
        <taxon>Bacillati</taxon>
        <taxon>Bacillota</taxon>
        <taxon>Bacilli</taxon>
        <taxon>Bacillales</taxon>
        <taxon>Bacillaceae</taxon>
        <taxon>Metabacillus</taxon>
    </lineage>
</organism>
<evidence type="ECO:0000256" key="4">
    <source>
        <dbReference type="ARBA" id="ARBA00022898"/>
    </source>
</evidence>
<dbReference type="GO" id="GO:0003677">
    <property type="term" value="F:DNA binding"/>
    <property type="evidence" value="ECO:0007669"/>
    <property type="project" value="UniProtKB-KW"/>
</dbReference>
<name>A0A7X2IYG8_9BACI</name>
<evidence type="ECO:0000256" key="2">
    <source>
        <dbReference type="ARBA" id="ARBA00005384"/>
    </source>
</evidence>
<dbReference type="EMBL" id="WKKI01000009">
    <property type="protein sequence ID" value="MRX71949.1"/>
    <property type="molecule type" value="Genomic_DNA"/>
</dbReference>
<reference evidence="9 10" key="1">
    <citation type="submission" date="2019-11" db="EMBL/GenBank/DDBJ databases">
        <title>Bacillus lacus genome.</title>
        <authorList>
            <person name="Allen C.J."/>
            <person name="Newman J.D."/>
        </authorList>
    </citation>
    <scope>NUCLEOTIDE SEQUENCE [LARGE SCALE GENOMIC DNA]</scope>
    <source>
        <strain evidence="9 10">KCTC 33946</strain>
    </source>
</reference>
<comment type="cofactor">
    <cofactor evidence="1">
        <name>pyridoxal 5'-phosphate</name>
        <dbReference type="ChEBI" id="CHEBI:597326"/>
    </cofactor>
</comment>
<feature type="domain" description="HTH gntR-type" evidence="8">
    <location>
        <begin position="12"/>
        <end position="80"/>
    </location>
</feature>
<evidence type="ECO:0000259" key="8">
    <source>
        <dbReference type="PROSITE" id="PS50949"/>
    </source>
</evidence>
<dbReference type="SUPFAM" id="SSF53383">
    <property type="entry name" value="PLP-dependent transferases"/>
    <property type="match status" value="1"/>
</dbReference>
<evidence type="ECO:0000256" key="1">
    <source>
        <dbReference type="ARBA" id="ARBA00001933"/>
    </source>
</evidence>
<dbReference type="InterPro" id="IPR036390">
    <property type="entry name" value="WH_DNA-bd_sf"/>
</dbReference>
<sequence>MNERTVEFANSEPIYFQLYSYMKKEILDGSLSEGCKLPSKRQFSRHLGISMNTIEKAYQQLIAEGYIYSEERKGYFVSKIDESLFQDSRSVSPEIAENDNFRSCNNIEFSQGNIDLDSFPLKTWKKSVMEALKSETDSSRYKGHPQGEWELRYEIAGYLYRSRGFTCSPEEIIVGAGTQMLLVIHQKV</sequence>
<proteinExistence type="inferred from homology"/>
<protein>
    <submittedName>
        <fullName evidence="9">GntR family transcriptional regulator</fullName>
    </submittedName>
</protein>
<dbReference type="Gene3D" id="3.40.640.10">
    <property type="entry name" value="Type I PLP-dependent aspartate aminotransferase-like (Major domain)"/>
    <property type="match status" value="1"/>
</dbReference>
<dbReference type="GO" id="GO:0003700">
    <property type="term" value="F:DNA-binding transcription factor activity"/>
    <property type="evidence" value="ECO:0007669"/>
    <property type="project" value="InterPro"/>
</dbReference>
<evidence type="ECO:0000256" key="5">
    <source>
        <dbReference type="ARBA" id="ARBA00023015"/>
    </source>
</evidence>
<dbReference type="SMART" id="SM00345">
    <property type="entry name" value="HTH_GNTR"/>
    <property type="match status" value="1"/>
</dbReference>
<evidence type="ECO:0000256" key="3">
    <source>
        <dbReference type="ARBA" id="ARBA00022576"/>
    </source>
</evidence>
<evidence type="ECO:0000256" key="6">
    <source>
        <dbReference type="ARBA" id="ARBA00023125"/>
    </source>
</evidence>
<dbReference type="InterPro" id="IPR000524">
    <property type="entry name" value="Tscrpt_reg_HTH_GntR"/>
</dbReference>
<evidence type="ECO:0000256" key="7">
    <source>
        <dbReference type="ARBA" id="ARBA00023163"/>
    </source>
</evidence>
<dbReference type="RefSeq" id="WP_154307092.1">
    <property type="nucleotide sequence ID" value="NZ_WKKI01000009.1"/>
</dbReference>
<dbReference type="PANTHER" id="PTHR46577:SF1">
    <property type="entry name" value="HTH-TYPE TRANSCRIPTIONAL REGULATORY PROTEIN GABR"/>
    <property type="match status" value="1"/>
</dbReference>
<accession>A0A7X2IYG8</accession>
<dbReference type="Proteomes" id="UP000448867">
    <property type="component" value="Unassembled WGS sequence"/>
</dbReference>
<dbReference type="InterPro" id="IPR015424">
    <property type="entry name" value="PyrdxlP-dep_Trfase"/>
</dbReference>
<dbReference type="PANTHER" id="PTHR46577">
    <property type="entry name" value="HTH-TYPE TRANSCRIPTIONAL REGULATORY PROTEIN GABR"/>
    <property type="match status" value="1"/>
</dbReference>
<dbReference type="AlphaFoldDB" id="A0A7X2IYG8"/>
<dbReference type="PRINTS" id="PR00035">
    <property type="entry name" value="HTHGNTR"/>
</dbReference>
<gene>
    <name evidence="9" type="ORF">GJU40_07150</name>
</gene>